<proteinExistence type="predicted"/>
<feature type="region of interest" description="Disordered" evidence="1">
    <location>
        <begin position="13"/>
        <end position="50"/>
    </location>
</feature>
<protein>
    <submittedName>
        <fullName evidence="2">Uncharacterized protein</fullName>
    </submittedName>
</protein>
<evidence type="ECO:0000256" key="1">
    <source>
        <dbReference type="SAM" id="MobiDB-lite"/>
    </source>
</evidence>
<dbReference type="EMBL" id="LN649229">
    <property type="protein sequence ID" value="CEI65405.1"/>
    <property type="molecule type" value="Genomic_DNA"/>
</dbReference>
<dbReference type="Proteomes" id="UP000245910">
    <property type="component" value="Chromosome I"/>
</dbReference>
<organism evidence="2 3">
    <name type="scientific">Fusarium venenatum</name>
    <dbReference type="NCBI Taxonomy" id="56646"/>
    <lineage>
        <taxon>Eukaryota</taxon>
        <taxon>Fungi</taxon>
        <taxon>Dikarya</taxon>
        <taxon>Ascomycota</taxon>
        <taxon>Pezizomycotina</taxon>
        <taxon>Sordariomycetes</taxon>
        <taxon>Hypocreomycetidae</taxon>
        <taxon>Hypocreales</taxon>
        <taxon>Nectriaceae</taxon>
        <taxon>Fusarium</taxon>
    </lineage>
</organism>
<dbReference type="AlphaFoldDB" id="A0A2L2TXG0"/>
<evidence type="ECO:0000313" key="3">
    <source>
        <dbReference type="Proteomes" id="UP000245910"/>
    </source>
</evidence>
<accession>A0A2L2TXG0</accession>
<sequence>MISETVCRAVRLSEAHARHAPHSSPPSTAPIVAPSSTSRQEGNSKPSQLGCDSLVRVKGIVESMQKDLGVSAELASLNGEIPQGQSAEDLATRLQAMMNSQESEVDVHQR</sequence>
<evidence type="ECO:0000313" key="2">
    <source>
        <dbReference type="EMBL" id="CEI65405.1"/>
    </source>
</evidence>
<feature type="compositionally biased region" description="Polar residues" evidence="1">
    <location>
        <begin position="34"/>
        <end position="47"/>
    </location>
</feature>
<reference evidence="3" key="1">
    <citation type="submission" date="2014-10" db="EMBL/GenBank/DDBJ databases">
        <authorList>
            <person name="King R."/>
        </authorList>
    </citation>
    <scope>NUCLEOTIDE SEQUENCE [LARGE SCALE GENOMIC DNA]</scope>
    <source>
        <strain evidence="3">A3/5</strain>
    </source>
</reference>
<keyword evidence="3" id="KW-1185">Reference proteome</keyword>
<name>A0A2L2TXG0_9HYPO</name>